<dbReference type="Pfam" id="PF17677">
    <property type="entry name" value="Glyco_hydro38C2"/>
    <property type="match status" value="1"/>
</dbReference>
<evidence type="ECO:0000256" key="3">
    <source>
        <dbReference type="ARBA" id="ARBA00022801"/>
    </source>
</evidence>
<dbReference type="InterPro" id="IPR028995">
    <property type="entry name" value="Glyco_hydro_57/38_cen_sf"/>
</dbReference>
<proteinExistence type="inferred from homology"/>
<organism evidence="7 8">
    <name type="scientific">Georgenia subflava</name>
    <dbReference type="NCBI Taxonomy" id="1622177"/>
    <lineage>
        <taxon>Bacteria</taxon>
        <taxon>Bacillati</taxon>
        <taxon>Actinomycetota</taxon>
        <taxon>Actinomycetes</taxon>
        <taxon>Micrococcales</taxon>
        <taxon>Bogoriellaceae</taxon>
        <taxon>Georgenia</taxon>
    </lineage>
</organism>
<dbReference type="FunFam" id="3.20.110.10:FF:000002">
    <property type="entry name" value="alpha-mannosidase 2C1 isoform X1"/>
    <property type="match status" value="1"/>
</dbReference>
<dbReference type="Pfam" id="PF22907">
    <property type="entry name" value="Ams1-like_1st"/>
    <property type="match status" value="1"/>
</dbReference>
<keyword evidence="3" id="KW-0378">Hydrolase</keyword>
<feature type="region of interest" description="Disordered" evidence="5">
    <location>
        <begin position="629"/>
        <end position="666"/>
    </location>
</feature>
<name>A0A6N7EJC5_9MICO</name>
<dbReference type="InterPro" id="IPR037094">
    <property type="entry name" value="Glyco_hydro_38_cen_sf"/>
</dbReference>
<sequence length="1051" mass="114562">MHRSVSNLTERIERTLAERLVPAIYGSAVPAEVAAVHLPGEPVPAAEAIAMEYAPFAVGQPWGRAWSTTWFRLRGEVPETMRGRRVELLVDLGFGTGGPGFRCEGLAYTADAVPIKGVEPRTAYVPLLRSAAGGEAVEIYVEAAANPRFDGGVSALGDPETLPDDLLYRLDRAEIAVLEEEVHALVLDVQVLHGLAEELGETDPRRHEIRRALELMLDELDVGDVVGGATAARERLAGVLAAPAATSAHRISAVGHAHIDSAWLWPVRETIRKCSRTFANVTALAEDYPELVFACSSAQQYAWMREHHPQIYRRITEKVASGSFLPVGGMWVESDTNMPGSEATVRQFTQGKRYFADELGVEPEEVWLPDSFGYSGALPQLARLAGFRWFLSQKMSWNQTNAFPHHTFWWEGIDGTRVFTHFPPADTYSSKLSADELARGVHNFAEHGRSSRSLLPFGYGDGGGGPTREMLEISHRVADLEGSPRLTIETPAAFFAAAEAEYDTAPVWSGEMYLEFHRGTYTSQHEMKRGNRRTEHLLREAELWAATAAQRGHAYPYDTLDRLWQDVLLLQFHDILPGSSIAWVHREARQTYARLEAELEAIIDAALDALAGDGATELVFNAAPHERDGVPALGGAPSAHGGTLADGASPVDSGTPAHADAPLHDNAPVAGAWDAVNVDDGPEGTVLDNGLLRVVVGPDGTVTSVRDLGADREVLAGPANLLQLHPDTPNRFDAWDVDEFYRNRRHDVTAVTSLDVDTSDPARPVVSVRRRDGASEYVQTIALAAGQRRVDFVTEVDWHERERLLKAAFPLAVHAERSTSEIQFGHVHRATHTNTSWDAARFEICAHRWVHVAEPGYGVAVVNDATYGHDVTRPGPGDARGAGPTTLRLSLLRAPRYPDPQTDQGHHRLGYALVCGAEVADAVREGYRANLPARRRTGAAAQVEPLVQVGDPAVVVEAVKLADDRSGDVVVRLYESLGGRATARVEASFDVADARVTDLLERDDADIAALAPLTRDGRTVQLPLGPFQVVTLRLRPTTAPTVDHPDETRTP</sequence>
<dbReference type="GO" id="GO:0004559">
    <property type="term" value="F:alpha-mannosidase activity"/>
    <property type="evidence" value="ECO:0007669"/>
    <property type="project" value="InterPro"/>
</dbReference>
<dbReference type="FunFam" id="1.20.1270.50:FF:000004">
    <property type="entry name" value="alpha-mannosidase 2C1 isoform X1"/>
    <property type="match status" value="1"/>
</dbReference>
<dbReference type="Gene3D" id="2.70.98.30">
    <property type="entry name" value="Golgi alpha-mannosidase II, domain 4"/>
    <property type="match status" value="1"/>
</dbReference>
<dbReference type="InterPro" id="IPR015341">
    <property type="entry name" value="Glyco_hydro_38_cen"/>
</dbReference>
<dbReference type="InterPro" id="IPR054723">
    <property type="entry name" value="Ams1-like_N"/>
</dbReference>
<dbReference type="InterPro" id="IPR011013">
    <property type="entry name" value="Gal_mutarotase_sf_dom"/>
</dbReference>
<dbReference type="SUPFAM" id="SSF88713">
    <property type="entry name" value="Glycoside hydrolase/deacetylase"/>
    <property type="match status" value="1"/>
</dbReference>
<dbReference type="GO" id="GO:0006013">
    <property type="term" value="P:mannose metabolic process"/>
    <property type="evidence" value="ECO:0007669"/>
    <property type="project" value="InterPro"/>
</dbReference>
<accession>A0A6N7EJC5</accession>
<comment type="similarity">
    <text evidence="1">Belongs to the glycosyl hydrolase 38 family.</text>
</comment>
<dbReference type="InterPro" id="IPR041147">
    <property type="entry name" value="GH38_C"/>
</dbReference>
<dbReference type="SUPFAM" id="SSF88688">
    <property type="entry name" value="Families 57/38 glycoside transferase middle domain"/>
    <property type="match status" value="1"/>
</dbReference>
<dbReference type="Gene3D" id="3.20.110.10">
    <property type="entry name" value="Glycoside hydrolase 38, N terminal domain"/>
    <property type="match status" value="1"/>
</dbReference>
<gene>
    <name evidence="7" type="ORF">GB881_06170</name>
</gene>
<dbReference type="EMBL" id="WHPC01000015">
    <property type="protein sequence ID" value="MPV36645.1"/>
    <property type="molecule type" value="Genomic_DNA"/>
</dbReference>
<evidence type="ECO:0000313" key="7">
    <source>
        <dbReference type="EMBL" id="MPV36645.1"/>
    </source>
</evidence>
<dbReference type="Pfam" id="PF07748">
    <property type="entry name" value="Glyco_hydro_38C"/>
    <property type="match status" value="1"/>
</dbReference>
<dbReference type="Gene3D" id="1.20.1270.50">
    <property type="entry name" value="Glycoside hydrolase family 38, central domain"/>
    <property type="match status" value="1"/>
</dbReference>
<evidence type="ECO:0000259" key="6">
    <source>
        <dbReference type="SMART" id="SM00872"/>
    </source>
</evidence>
<dbReference type="InterPro" id="IPR000602">
    <property type="entry name" value="Glyco_hydro_38_N"/>
</dbReference>
<keyword evidence="8" id="KW-1185">Reference proteome</keyword>
<dbReference type="GO" id="GO:0030246">
    <property type="term" value="F:carbohydrate binding"/>
    <property type="evidence" value="ECO:0007669"/>
    <property type="project" value="InterPro"/>
</dbReference>
<evidence type="ECO:0000313" key="8">
    <source>
        <dbReference type="Proteomes" id="UP000437709"/>
    </source>
</evidence>
<dbReference type="Pfam" id="PF01074">
    <property type="entry name" value="Glyco_hydro_38N"/>
    <property type="match status" value="1"/>
</dbReference>
<evidence type="ECO:0000256" key="2">
    <source>
        <dbReference type="ARBA" id="ARBA00022723"/>
    </source>
</evidence>
<keyword evidence="4" id="KW-0326">Glycosidase</keyword>
<keyword evidence="2" id="KW-0479">Metal-binding</keyword>
<dbReference type="AlphaFoldDB" id="A0A6N7EJC5"/>
<protein>
    <submittedName>
        <fullName evidence="7">Alpha-mannosidase</fullName>
    </submittedName>
</protein>
<evidence type="ECO:0000256" key="1">
    <source>
        <dbReference type="ARBA" id="ARBA00009792"/>
    </source>
</evidence>
<dbReference type="InterPro" id="IPR011682">
    <property type="entry name" value="Glyco_hydro_38_C"/>
</dbReference>
<feature type="domain" description="Glycoside hydrolase family 38 central" evidence="6">
    <location>
        <begin position="515"/>
        <end position="592"/>
    </location>
</feature>
<dbReference type="PANTHER" id="PTHR46017">
    <property type="entry name" value="ALPHA-MANNOSIDASE 2C1"/>
    <property type="match status" value="1"/>
</dbReference>
<dbReference type="InterPro" id="IPR011330">
    <property type="entry name" value="Glyco_hydro/deAcase_b/a-brl"/>
</dbReference>
<dbReference type="Proteomes" id="UP000437709">
    <property type="component" value="Unassembled WGS sequence"/>
</dbReference>
<dbReference type="GO" id="GO:0009313">
    <property type="term" value="P:oligosaccharide catabolic process"/>
    <property type="evidence" value="ECO:0007669"/>
    <property type="project" value="TreeGrafter"/>
</dbReference>
<dbReference type="SUPFAM" id="SSF74650">
    <property type="entry name" value="Galactose mutarotase-like"/>
    <property type="match status" value="1"/>
</dbReference>
<reference evidence="7 8" key="1">
    <citation type="submission" date="2019-10" db="EMBL/GenBank/DDBJ databases">
        <title>Georgenia wutianyii sp. nov. and Georgenia yuyongxinii sp. nov. isolated from plateau pika (Ochotona curzoniae) in the Qinghai-Tibet plateau of China.</title>
        <authorList>
            <person name="Tian Z."/>
        </authorList>
    </citation>
    <scope>NUCLEOTIDE SEQUENCE [LARGE SCALE GENOMIC DNA]</scope>
    <source>
        <strain evidence="7 8">JCM 19765</strain>
    </source>
</reference>
<dbReference type="RefSeq" id="WP_152194150.1">
    <property type="nucleotide sequence ID" value="NZ_VUKD01000001.1"/>
</dbReference>
<evidence type="ECO:0000256" key="4">
    <source>
        <dbReference type="ARBA" id="ARBA00023295"/>
    </source>
</evidence>
<comment type="caution">
    <text evidence="7">The sequence shown here is derived from an EMBL/GenBank/DDBJ whole genome shotgun (WGS) entry which is preliminary data.</text>
</comment>
<dbReference type="PANTHER" id="PTHR46017:SF1">
    <property type="entry name" value="ALPHA-MANNOSIDASE 2C1"/>
    <property type="match status" value="1"/>
</dbReference>
<dbReference type="SMART" id="SM00872">
    <property type="entry name" value="Alpha-mann_mid"/>
    <property type="match status" value="1"/>
</dbReference>
<dbReference type="CDD" id="cd10789">
    <property type="entry name" value="GH38N_AMII_ER_cytosolic"/>
    <property type="match status" value="1"/>
</dbReference>
<dbReference type="Pfam" id="PF09261">
    <property type="entry name" value="Alpha-mann_mid"/>
    <property type="match status" value="1"/>
</dbReference>
<dbReference type="InterPro" id="IPR027291">
    <property type="entry name" value="Glyco_hydro_38_N_sf"/>
</dbReference>
<dbReference type="OrthoDB" id="9772207at2"/>
<evidence type="ECO:0000256" key="5">
    <source>
        <dbReference type="SAM" id="MobiDB-lite"/>
    </source>
</evidence>
<dbReference type="GO" id="GO:0046872">
    <property type="term" value="F:metal ion binding"/>
    <property type="evidence" value="ECO:0007669"/>
    <property type="project" value="UniProtKB-KW"/>
</dbReference>